<dbReference type="EMBL" id="ON887157">
    <property type="protein sequence ID" value="WBR14722.1"/>
    <property type="molecule type" value="Genomic_DNA"/>
</dbReference>
<proteinExistence type="predicted"/>
<protein>
    <submittedName>
        <fullName evidence="1">Uncharacterized protein</fullName>
    </submittedName>
</protein>
<evidence type="ECO:0000313" key="2">
    <source>
        <dbReference type="Proteomes" id="UP001185135"/>
    </source>
</evidence>
<evidence type="ECO:0000313" key="1">
    <source>
        <dbReference type="EMBL" id="WBR14722.1"/>
    </source>
</evidence>
<sequence length="72" mass="8396">MARLLYGTFKRDRDDRARDVRVYHECATGGLFSIETTEALVAAQRRWATHTLDLPAARRRCMRYRIVADDLP</sequence>
<gene>
    <name evidence="1" type="ORF">pkur_cds_548</name>
</gene>
<organism evidence="1 2">
    <name type="scientific">Pandoravirus kuranda</name>
    <dbReference type="NCBI Taxonomy" id="3019033"/>
    <lineage>
        <taxon>Viruses</taxon>
        <taxon>Pandoravirus</taxon>
    </lineage>
</organism>
<accession>A0AA95EDD1</accession>
<name>A0AA95EDD1_9VIRU</name>
<reference evidence="1" key="1">
    <citation type="submission" date="2022-06" db="EMBL/GenBank/DDBJ databases">
        <authorList>
            <person name="Legendre M."/>
            <person name="Claverie J.-M."/>
            <person name="Alempic J.-M."/>
            <person name="Abergel C."/>
        </authorList>
    </citation>
    <scope>NUCLEOTIDE SEQUENCE</scope>
    <source>
        <strain evidence="1">Kuranda</strain>
    </source>
</reference>
<dbReference type="Proteomes" id="UP001185135">
    <property type="component" value="Segment"/>
</dbReference>